<dbReference type="EMBL" id="LAZR01040602">
    <property type="protein sequence ID" value="KKL14084.1"/>
    <property type="molecule type" value="Genomic_DNA"/>
</dbReference>
<protein>
    <submittedName>
        <fullName evidence="1">Uncharacterized protein</fullName>
    </submittedName>
</protein>
<reference evidence="1" key="1">
    <citation type="journal article" date="2015" name="Nature">
        <title>Complex archaea that bridge the gap between prokaryotes and eukaryotes.</title>
        <authorList>
            <person name="Spang A."/>
            <person name="Saw J.H."/>
            <person name="Jorgensen S.L."/>
            <person name="Zaremba-Niedzwiedzka K."/>
            <person name="Martijn J."/>
            <person name="Lind A.E."/>
            <person name="van Eijk R."/>
            <person name="Schleper C."/>
            <person name="Guy L."/>
            <person name="Ettema T.J."/>
        </authorList>
    </citation>
    <scope>NUCLEOTIDE SEQUENCE</scope>
</reference>
<gene>
    <name evidence="1" type="ORF">LCGC14_2519300</name>
</gene>
<comment type="caution">
    <text evidence="1">The sequence shown here is derived from an EMBL/GenBank/DDBJ whole genome shotgun (WGS) entry which is preliminary data.</text>
</comment>
<dbReference type="AlphaFoldDB" id="A0A0F9AWW7"/>
<proteinExistence type="predicted"/>
<evidence type="ECO:0000313" key="1">
    <source>
        <dbReference type="EMBL" id="KKL14084.1"/>
    </source>
</evidence>
<organism evidence="1">
    <name type="scientific">marine sediment metagenome</name>
    <dbReference type="NCBI Taxonomy" id="412755"/>
    <lineage>
        <taxon>unclassified sequences</taxon>
        <taxon>metagenomes</taxon>
        <taxon>ecological metagenomes</taxon>
    </lineage>
</organism>
<name>A0A0F9AWW7_9ZZZZ</name>
<sequence length="81" mass="9006">MIRMKYIIVDNGEWIAPVLFSEAIQHFEMANNVHGEVLSAGYVRFAPRGLECYGDSISLGLKSAPEEDSKMINKMLGVSDD</sequence>
<accession>A0A0F9AWW7</accession>